<dbReference type="AlphaFoldDB" id="A0A5C5QBV1"/>
<evidence type="ECO:0000313" key="1">
    <source>
        <dbReference type="EMBL" id="TWS02256.1"/>
    </source>
</evidence>
<reference evidence="1 2" key="1">
    <citation type="submission" date="2019-06" db="EMBL/GenBank/DDBJ databases">
        <title>Pseudomonas bimorpha sp. nov. isolated from bovine raw milk and skim milk concentrate.</title>
        <authorList>
            <person name="Hofmann K."/>
            <person name="Huptas C."/>
            <person name="Doll E."/>
            <person name="Scherer S."/>
            <person name="Wenning M."/>
        </authorList>
    </citation>
    <scope>NUCLEOTIDE SEQUENCE [LARGE SCALE GENOMIC DNA]</scope>
    <source>
        <strain evidence="1 2">DSM 17835</strain>
    </source>
</reference>
<name>A0A5C5QBV1_9PSED</name>
<dbReference type="EMBL" id="VFET01000019">
    <property type="protein sequence ID" value="TWS02256.1"/>
    <property type="molecule type" value="Genomic_DNA"/>
</dbReference>
<organism evidence="1 2">
    <name type="scientific">Pseudomonas extremaustralis</name>
    <dbReference type="NCBI Taxonomy" id="359110"/>
    <lineage>
        <taxon>Bacteria</taxon>
        <taxon>Pseudomonadati</taxon>
        <taxon>Pseudomonadota</taxon>
        <taxon>Gammaproteobacteria</taxon>
        <taxon>Pseudomonadales</taxon>
        <taxon>Pseudomonadaceae</taxon>
        <taxon>Pseudomonas</taxon>
    </lineage>
</organism>
<sequence length="89" mass="9385">MHGAFVVNGQSALTALAVFLASHAPAFPRPSLLAKIANDNAVFLGLWGDFGVFANELAPTGDMRVYEAGCTSWRRGGRGSIGLKPLPWA</sequence>
<dbReference type="Proteomes" id="UP000317951">
    <property type="component" value="Unassembled WGS sequence"/>
</dbReference>
<gene>
    <name evidence="1" type="ORF">FIV36_20935</name>
</gene>
<protein>
    <submittedName>
        <fullName evidence="1">Uncharacterized protein</fullName>
    </submittedName>
</protein>
<proteinExistence type="predicted"/>
<comment type="caution">
    <text evidence="1">The sequence shown here is derived from an EMBL/GenBank/DDBJ whole genome shotgun (WGS) entry which is preliminary data.</text>
</comment>
<evidence type="ECO:0000313" key="2">
    <source>
        <dbReference type="Proteomes" id="UP000317951"/>
    </source>
</evidence>
<accession>A0A5C5QBV1</accession>